<dbReference type="EMBL" id="CM056815">
    <property type="protein sequence ID" value="KAJ8629840.1"/>
    <property type="molecule type" value="Genomic_DNA"/>
</dbReference>
<accession>A0ACC2L9A2</accession>
<evidence type="ECO:0000313" key="1">
    <source>
        <dbReference type="EMBL" id="KAJ8629840.1"/>
    </source>
</evidence>
<gene>
    <name evidence="1" type="ORF">MRB53_023163</name>
</gene>
<protein>
    <submittedName>
        <fullName evidence="1">Uncharacterized protein</fullName>
    </submittedName>
</protein>
<keyword evidence="2" id="KW-1185">Reference proteome</keyword>
<name>A0ACC2L9A2_PERAE</name>
<reference evidence="1 2" key="1">
    <citation type="journal article" date="2022" name="Hortic Res">
        <title>A haplotype resolved chromosomal level avocado genome allows analysis of novel avocado genes.</title>
        <authorList>
            <person name="Nath O."/>
            <person name="Fletcher S.J."/>
            <person name="Hayward A."/>
            <person name="Shaw L.M."/>
            <person name="Masouleh A.K."/>
            <person name="Furtado A."/>
            <person name="Henry R.J."/>
            <person name="Mitter N."/>
        </authorList>
    </citation>
    <scope>NUCLEOTIDE SEQUENCE [LARGE SCALE GENOMIC DNA]</scope>
    <source>
        <strain evidence="2">cv. Hass</strain>
    </source>
</reference>
<dbReference type="Proteomes" id="UP001234297">
    <property type="component" value="Chromosome 7"/>
</dbReference>
<comment type="caution">
    <text evidence="1">The sequence shown here is derived from an EMBL/GenBank/DDBJ whole genome shotgun (WGS) entry which is preliminary data.</text>
</comment>
<evidence type="ECO:0000313" key="2">
    <source>
        <dbReference type="Proteomes" id="UP001234297"/>
    </source>
</evidence>
<sequence>MASSPSPAFRMNGGAASMGSVNGDDGGGCLRGCEREGRCDGSEMEKEMIWMEDDGWEDDEREMGSGKEILFRSLAARRRRQYCEDEEDAPEGGARTRGGAVTMLSTETGL</sequence>
<proteinExistence type="predicted"/>
<organism evidence="1 2">
    <name type="scientific">Persea americana</name>
    <name type="common">Avocado</name>
    <dbReference type="NCBI Taxonomy" id="3435"/>
    <lineage>
        <taxon>Eukaryota</taxon>
        <taxon>Viridiplantae</taxon>
        <taxon>Streptophyta</taxon>
        <taxon>Embryophyta</taxon>
        <taxon>Tracheophyta</taxon>
        <taxon>Spermatophyta</taxon>
        <taxon>Magnoliopsida</taxon>
        <taxon>Magnoliidae</taxon>
        <taxon>Laurales</taxon>
        <taxon>Lauraceae</taxon>
        <taxon>Persea</taxon>
    </lineage>
</organism>